<dbReference type="Proteomes" id="UP000663872">
    <property type="component" value="Unassembled WGS sequence"/>
</dbReference>
<organism evidence="2 3">
    <name type="scientific">Rotaria socialis</name>
    <dbReference type="NCBI Taxonomy" id="392032"/>
    <lineage>
        <taxon>Eukaryota</taxon>
        <taxon>Metazoa</taxon>
        <taxon>Spiralia</taxon>
        <taxon>Gnathifera</taxon>
        <taxon>Rotifera</taxon>
        <taxon>Eurotatoria</taxon>
        <taxon>Bdelloidea</taxon>
        <taxon>Philodinida</taxon>
        <taxon>Philodinidae</taxon>
        <taxon>Rotaria</taxon>
    </lineage>
</organism>
<reference evidence="2" key="1">
    <citation type="submission" date="2021-02" db="EMBL/GenBank/DDBJ databases">
        <authorList>
            <person name="Nowell W R."/>
        </authorList>
    </citation>
    <scope>NUCLEOTIDE SEQUENCE</scope>
</reference>
<keyword evidence="1" id="KW-0812">Transmembrane</keyword>
<feature type="transmembrane region" description="Helical" evidence="1">
    <location>
        <begin position="31"/>
        <end position="55"/>
    </location>
</feature>
<keyword evidence="1" id="KW-1133">Transmembrane helix</keyword>
<accession>A0A818T396</accession>
<dbReference type="AlphaFoldDB" id="A0A818T396"/>
<sequence length="150" mass="17569">MNTEEIQMNSLSKSDEENREFYSPWSRFHPLIFIPGWIAVFVSWVALFKALMYFINTTNGSTQAWGYVMLVMVIIGMLSLILPLVKYLLDMKMIYFNSNKSSNSTDEQSEKLSLLFLIKSYLQKCNHFYFFKVKNEYKQNGNIISVDNVV</sequence>
<comment type="caution">
    <text evidence="2">The sequence shown here is derived from an EMBL/GenBank/DDBJ whole genome shotgun (WGS) entry which is preliminary data.</text>
</comment>
<proteinExistence type="predicted"/>
<gene>
    <name evidence="2" type="ORF">GRG538_LOCUS26834</name>
</gene>
<evidence type="ECO:0000256" key="1">
    <source>
        <dbReference type="SAM" id="Phobius"/>
    </source>
</evidence>
<keyword evidence="1" id="KW-0472">Membrane</keyword>
<feature type="transmembrane region" description="Helical" evidence="1">
    <location>
        <begin position="67"/>
        <end position="89"/>
    </location>
</feature>
<evidence type="ECO:0000313" key="3">
    <source>
        <dbReference type="Proteomes" id="UP000663872"/>
    </source>
</evidence>
<dbReference type="EMBL" id="CAJNYT010004643">
    <property type="protein sequence ID" value="CAF3678084.1"/>
    <property type="molecule type" value="Genomic_DNA"/>
</dbReference>
<name>A0A818T396_9BILA</name>
<protein>
    <submittedName>
        <fullName evidence="2">Uncharacterized protein</fullName>
    </submittedName>
</protein>
<evidence type="ECO:0000313" key="2">
    <source>
        <dbReference type="EMBL" id="CAF3678084.1"/>
    </source>
</evidence>